<sequence length="180" mass="20888">MQKAMTINGTEFNVVSLLGKGKGGYSYLAERDGKKFVLKQIHHEPCSYYTFGNKIEAEQNDYATLKSTGIRLPKLIDTDVKQERILKEFIDGPTAMDLVKQDKMTDAYIGQVKEMCRLLYPAGLNIDYFPTNFVVQNDVLFYIDYECNNYMEEWNFENWGIKYWSKTKEFLDYVNGSSAQ</sequence>
<dbReference type="EMBL" id="FUWG01000012">
    <property type="protein sequence ID" value="SJZ56898.1"/>
    <property type="molecule type" value="Genomic_DNA"/>
</dbReference>
<organism evidence="1 2">
    <name type="scientific">Treponema porcinum</name>
    <dbReference type="NCBI Taxonomy" id="261392"/>
    <lineage>
        <taxon>Bacteria</taxon>
        <taxon>Pseudomonadati</taxon>
        <taxon>Spirochaetota</taxon>
        <taxon>Spirochaetia</taxon>
        <taxon>Spirochaetales</taxon>
        <taxon>Treponemataceae</taxon>
        <taxon>Treponema</taxon>
    </lineage>
</organism>
<accession>A0A1T4LQV4</accession>
<dbReference type="SUPFAM" id="SSF56112">
    <property type="entry name" value="Protein kinase-like (PK-like)"/>
    <property type="match status" value="1"/>
</dbReference>
<evidence type="ECO:0000313" key="2">
    <source>
        <dbReference type="Proteomes" id="UP000190423"/>
    </source>
</evidence>
<dbReference type="STRING" id="261392.SAMN02745149_01681"/>
<dbReference type="Proteomes" id="UP000190423">
    <property type="component" value="Unassembled WGS sequence"/>
</dbReference>
<name>A0A1T4LQV4_TREPO</name>
<gene>
    <name evidence="1" type="ORF">SAMN02745149_01681</name>
</gene>
<proteinExistence type="predicted"/>
<dbReference type="InterPro" id="IPR011009">
    <property type="entry name" value="Kinase-like_dom_sf"/>
</dbReference>
<evidence type="ECO:0000313" key="1">
    <source>
        <dbReference type="EMBL" id="SJZ56898.1"/>
    </source>
</evidence>
<reference evidence="1 2" key="1">
    <citation type="submission" date="2017-02" db="EMBL/GenBank/DDBJ databases">
        <authorList>
            <person name="Peterson S.W."/>
        </authorList>
    </citation>
    <scope>NUCLEOTIDE SEQUENCE [LARGE SCALE GENOMIC DNA]</scope>
    <source>
        <strain evidence="1 2">ATCC BAA-908</strain>
    </source>
</reference>
<protein>
    <recommendedName>
        <fullName evidence="3">Serine/threonine protein kinase</fullName>
    </recommendedName>
</protein>
<evidence type="ECO:0008006" key="3">
    <source>
        <dbReference type="Google" id="ProtNLM"/>
    </source>
</evidence>
<keyword evidence="2" id="KW-1185">Reference proteome</keyword>
<dbReference type="AlphaFoldDB" id="A0A1T4LQV4"/>